<feature type="transmembrane region" description="Helical" evidence="8">
    <location>
        <begin position="59"/>
        <end position="82"/>
    </location>
</feature>
<reference evidence="10 11" key="1">
    <citation type="journal article" date="2011" name="J. Bacteriol.">
        <title>Complete genome sequence of the industrial strain Ketogulonicigenium vulgare WSH-001.</title>
        <authorList>
            <person name="Liu L."/>
            <person name="Li Y."/>
            <person name="Zhang J."/>
            <person name="Zhou Z."/>
            <person name="Liu J."/>
            <person name="Li X."/>
            <person name="Zhou J."/>
            <person name="Du G."/>
            <person name="Wang L."/>
            <person name="Chen J."/>
        </authorList>
    </citation>
    <scope>NUCLEOTIDE SEQUENCE [LARGE SCALE GENOMIC DNA]</scope>
    <source>
        <strain evidence="10 11">WSH-001</strain>
    </source>
</reference>
<evidence type="ECO:0000256" key="7">
    <source>
        <dbReference type="ARBA" id="ARBA00023136"/>
    </source>
</evidence>
<comment type="similarity">
    <text evidence="2">Belongs to the binding-protein-dependent transport system permease family. CysTW subfamily.</text>
</comment>
<dbReference type="CDD" id="cd06261">
    <property type="entry name" value="TM_PBP2"/>
    <property type="match status" value="1"/>
</dbReference>
<keyword evidence="4" id="KW-1003">Cell membrane</keyword>
<dbReference type="Pfam" id="PF00528">
    <property type="entry name" value="BPD_transp_1"/>
    <property type="match status" value="1"/>
</dbReference>
<dbReference type="HOGENOM" id="CLU_016047_3_0_5"/>
<keyword evidence="7 8" id="KW-0472">Membrane</keyword>
<protein>
    <submittedName>
        <fullName evidence="10">ABC spermidine/putrescine transporter, inner membrane subunit</fullName>
    </submittedName>
</protein>
<dbReference type="KEGG" id="kvl:KVU_1160"/>
<comment type="subcellular location">
    <subcellularLocation>
        <location evidence="1 8">Cell membrane</location>
        <topology evidence="1 8">Multi-pass membrane protein</topology>
    </subcellularLocation>
</comment>
<dbReference type="PATRIC" id="fig|759362.5.peg.1197"/>
<evidence type="ECO:0000256" key="4">
    <source>
        <dbReference type="ARBA" id="ARBA00022475"/>
    </source>
</evidence>
<dbReference type="eggNOG" id="COG1177">
    <property type="taxonomic scope" value="Bacteria"/>
</dbReference>
<keyword evidence="3 8" id="KW-0813">Transport</keyword>
<organism evidence="10 11">
    <name type="scientific">Ketogulonicigenium vulgare (strain WSH-001)</name>
    <dbReference type="NCBI Taxonomy" id="759362"/>
    <lineage>
        <taxon>Bacteria</taxon>
        <taxon>Pseudomonadati</taxon>
        <taxon>Pseudomonadota</taxon>
        <taxon>Alphaproteobacteria</taxon>
        <taxon>Rhodobacterales</taxon>
        <taxon>Roseobacteraceae</taxon>
        <taxon>Ketogulonicigenium</taxon>
    </lineage>
</organism>
<keyword evidence="6 8" id="KW-1133">Transmembrane helix</keyword>
<dbReference type="InterPro" id="IPR051789">
    <property type="entry name" value="Bact_Polyamine_Transport"/>
</dbReference>
<dbReference type="GO" id="GO:0005886">
    <property type="term" value="C:plasma membrane"/>
    <property type="evidence" value="ECO:0007669"/>
    <property type="project" value="UniProtKB-SubCell"/>
</dbReference>
<dbReference type="PANTHER" id="PTHR43848">
    <property type="entry name" value="PUTRESCINE TRANSPORT SYSTEM PERMEASE PROTEIN POTI"/>
    <property type="match status" value="1"/>
</dbReference>
<dbReference type="EMBL" id="CP002018">
    <property type="protein sequence ID" value="AEM40999.1"/>
    <property type="molecule type" value="Genomic_DNA"/>
</dbReference>
<dbReference type="RefSeq" id="WP_013384465.1">
    <property type="nucleotide sequence ID" value="NC_017384.1"/>
</dbReference>
<evidence type="ECO:0000256" key="6">
    <source>
        <dbReference type="ARBA" id="ARBA00022989"/>
    </source>
</evidence>
<feature type="transmembrane region" description="Helical" evidence="8">
    <location>
        <begin position="94"/>
        <end position="123"/>
    </location>
</feature>
<evidence type="ECO:0000259" key="9">
    <source>
        <dbReference type="PROSITE" id="PS50928"/>
    </source>
</evidence>
<evidence type="ECO:0000256" key="8">
    <source>
        <dbReference type="RuleBase" id="RU363032"/>
    </source>
</evidence>
<evidence type="ECO:0000256" key="1">
    <source>
        <dbReference type="ARBA" id="ARBA00004651"/>
    </source>
</evidence>
<evidence type="ECO:0000313" key="11">
    <source>
        <dbReference type="Proteomes" id="UP000000692"/>
    </source>
</evidence>
<keyword evidence="5 8" id="KW-0812">Transmembrane</keyword>
<dbReference type="AlphaFoldDB" id="F9Y6Y2"/>
<keyword evidence="11" id="KW-1185">Reference proteome</keyword>
<feature type="transmembrane region" description="Helical" evidence="8">
    <location>
        <begin position="173"/>
        <end position="196"/>
    </location>
</feature>
<feature type="transmembrane region" description="Helical" evidence="8">
    <location>
        <begin position="129"/>
        <end position="152"/>
    </location>
</feature>
<feature type="transmembrane region" description="Helical" evidence="8">
    <location>
        <begin position="230"/>
        <end position="249"/>
    </location>
</feature>
<feature type="domain" description="ABC transmembrane type-1" evidence="9">
    <location>
        <begin position="60"/>
        <end position="249"/>
    </location>
</feature>
<accession>F9Y6Y2</accession>
<dbReference type="SUPFAM" id="SSF161098">
    <property type="entry name" value="MetI-like"/>
    <property type="match status" value="1"/>
</dbReference>
<sequence>MKSWGLRGYAVLYLIFLYAPIALLPVFAFNSGTIIAFPLQGFSTRWFESLWGNRVLIEAVKNSLFVAMMSAIFATILGMAAARAGTLYRFPFKAGIMGLIMAPLVMPEIIMAVALLVIAVQLLGLTLNAWILIAAHTLITMPFTMAILNGAFSNIDPALEEAALDLGETEWSAFVRVTLPLITPGIVSSLLISFTISLDEYIIASFLTGSSPTMPVYIWGLTRNINQLPVVMPLGTILVALSILLLVIAEFFRRRGLARAGVKNTGGFL</sequence>
<dbReference type="GO" id="GO:0055085">
    <property type="term" value="P:transmembrane transport"/>
    <property type="evidence" value="ECO:0007669"/>
    <property type="project" value="InterPro"/>
</dbReference>
<evidence type="ECO:0000256" key="5">
    <source>
        <dbReference type="ARBA" id="ARBA00022692"/>
    </source>
</evidence>
<dbReference type="InterPro" id="IPR035906">
    <property type="entry name" value="MetI-like_sf"/>
</dbReference>
<feature type="transmembrane region" description="Helical" evidence="8">
    <location>
        <begin position="12"/>
        <end position="39"/>
    </location>
</feature>
<evidence type="ECO:0000256" key="2">
    <source>
        <dbReference type="ARBA" id="ARBA00007069"/>
    </source>
</evidence>
<dbReference type="PANTHER" id="PTHR43848:SF2">
    <property type="entry name" value="PUTRESCINE TRANSPORT SYSTEM PERMEASE PROTEIN POTI"/>
    <property type="match status" value="1"/>
</dbReference>
<name>F9Y6Y2_KETVW</name>
<dbReference type="PROSITE" id="PS50928">
    <property type="entry name" value="ABC_TM1"/>
    <property type="match status" value="1"/>
</dbReference>
<proteinExistence type="inferred from homology"/>
<gene>
    <name evidence="10" type="ordered locus">KVU_1160</name>
</gene>
<dbReference type="OrthoDB" id="9782004at2"/>
<dbReference type="Gene3D" id="1.10.3720.10">
    <property type="entry name" value="MetI-like"/>
    <property type="match status" value="1"/>
</dbReference>
<dbReference type="InterPro" id="IPR000515">
    <property type="entry name" value="MetI-like"/>
</dbReference>
<evidence type="ECO:0000256" key="3">
    <source>
        <dbReference type="ARBA" id="ARBA00022448"/>
    </source>
</evidence>
<dbReference type="Proteomes" id="UP000000692">
    <property type="component" value="Chromosome"/>
</dbReference>
<evidence type="ECO:0000313" key="10">
    <source>
        <dbReference type="EMBL" id="AEM40999.1"/>
    </source>
</evidence>